<dbReference type="Gene3D" id="1.20.1330.10">
    <property type="entry name" value="f41 fragment of flagellin, N-terminal domain"/>
    <property type="match status" value="1"/>
</dbReference>
<dbReference type="InterPro" id="IPR001029">
    <property type="entry name" value="Flagellin_N"/>
</dbReference>
<dbReference type="Proteomes" id="UP000234190">
    <property type="component" value="Unassembled WGS sequence"/>
</dbReference>
<keyword evidence="3" id="KW-0975">Bacterial flagellum</keyword>
<dbReference type="AlphaFoldDB" id="A0A2N4TYY5"/>
<keyword evidence="6" id="KW-1185">Reference proteome</keyword>
<evidence type="ECO:0000313" key="6">
    <source>
        <dbReference type="Proteomes" id="UP000234190"/>
    </source>
</evidence>
<gene>
    <name evidence="5" type="ORF">CR159_20505</name>
</gene>
<reference evidence="5 6" key="1">
    <citation type="submission" date="2017-10" db="EMBL/GenBank/DDBJ databases">
        <title>Two draft genome sequences of Pusillimonas sp. strains isolated from a nitrate- and radionuclide-contaminated groundwater in Russia.</title>
        <authorList>
            <person name="Grouzdev D.S."/>
            <person name="Tourova T.P."/>
            <person name="Goeva M.A."/>
            <person name="Babich T.L."/>
            <person name="Sokolova D.S."/>
            <person name="Abdullin R."/>
            <person name="Poltaraus A.B."/>
            <person name="Toshchakov S.V."/>
            <person name="Nazina T.N."/>
        </authorList>
    </citation>
    <scope>NUCLEOTIDE SEQUENCE [LARGE SCALE GENOMIC DNA]</scope>
    <source>
        <strain evidence="5 6">JR1/69-3-13</strain>
    </source>
</reference>
<feature type="domain" description="Flagellin N-terminal" evidence="4">
    <location>
        <begin position="4"/>
        <end position="105"/>
    </location>
</feature>
<evidence type="ECO:0000256" key="2">
    <source>
        <dbReference type="ARBA" id="ARBA00005709"/>
    </source>
</evidence>
<dbReference type="SUPFAM" id="SSF64518">
    <property type="entry name" value="Phase 1 flagellin"/>
    <property type="match status" value="1"/>
</dbReference>
<evidence type="ECO:0000259" key="4">
    <source>
        <dbReference type="Pfam" id="PF00669"/>
    </source>
</evidence>
<dbReference type="Pfam" id="PF00669">
    <property type="entry name" value="Flagellin_N"/>
    <property type="match status" value="1"/>
</dbReference>
<comment type="caution">
    <text evidence="5">The sequence shown here is derived from an EMBL/GenBank/DDBJ whole genome shotgun (WGS) entry which is preliminary data.</text>
</comment>
<organism evidence="5 6">
    <name type="scientific">Pollutimonas subterranea</name>
    <dbReference type="NCBI Taxonomy" id="2045210"/>
    <lineage>
        <taxon>Bacteria</taxon>
        <taxon>Pseudomonadati</taxon>
        <taxon>Pseudomonadota</taxon>
        <taxon>Betaproteobacteria</taxon>
        <taxon>Burkholderiales</taxon>
        <taxon>Alcaligenaceae</taxon>
        <taxon>Pollutimonas</taxon>
    </lineage>
</organism>
<evidence type="ECO:0000313" key="5">
    <source>
        <dbReference type="EMBL" id="PLC47981.1"/>
    </source>
</evidence>
<dbReference type="GO" id="GO:0005198">
    <property type="term" value="F:structural molecule activity"/>
    <property type="evidence" value="ECO:0007669"/>
    <property type="project" value="InterPro"/>
</dbReference>
<accession>A0A2N4TYY5</accession>
<dbReference type="RefSeq" id="WP_102075809.1">
    <property type="nucleotide sequence ID" value="NZ_PDNW01000033.1"/>
</dbReference>
<evidence type="ECO:0000256" key="3">
    <source>
        <dbReference type="ARBA" id="ARBA00023143"/>
    </source>
</evidence>
<dbReference type="GO" id="GO:0009288">
    <property type="term" value="C:bacterial-type flagellum"/>
    <property type="evidence" value="ECO:0007669"/>
    <property type="project" value="UniProtKB-SubCell"/>
</dbReference>
<evidence type="ECO:0000256" key="1">
    <source>
        <dbReference type="ARBA" id="ARBA00004365"/>
    </source>
</evidence>
<comment type="similarity">
    <text evidence="2">Belongs to the bacterial flagellin family.</text>
</comment>
<comment type="subcellular location">
    <subcellularLocation>
        <location evidence="1">Bacterial flagellum</location>
    </subcellularLocation>
</comment>
<name>A0A2N4TYY5_9BURK</name>
<proteinExistence type="inferred from homology"/>
<dbReference type="EMBL" id="PDNW01000033">
    <property type="protein sequence ID" value="PLC47981.1"/>
    <property type="molecule type" value="Genomic_DNA"/>
</dbReference>
<protein>
    <recommendedName>
        <fullName evidence="4">Flagellin N-terminal domain-containing protein</fullName>
    </recommendedName>
</protein>
<sequence length="133" mass="14238">MRKKAWPNTVERLSSGQRVDFAASVSAGAVVANRMTPNLRAHSTVGSGINGEISLMQVTEDGLDEINDLLLLRRPLAAHAATEMLSNSDRASSDAECKLLHDELPITTEAFSKYALAPATALVQKVQLGHTAQ</sequence>